<comment type="caution">
    <text evidence="4">The sequence shown here is derived from an EMBL/GenBank/DDBJ whole genome shotgun (WGS) entry which is preliminary data.</text>
</comment>
<evidence type="ECO:0000256" key="2">
    <source>
        <dbReference type="ARBA" id="ARBA00038334"/>
    </source>
</evidence>
<sequence>MTAVVTTAAGLLYGCIVLAAALLHAALQKEFWFAPSADEEAWLTKASRHLWSLNDSPEGLSHHFIERFNGTQIHYLAPLRPTPGSSTLLVFVHGFPDSAFLFSRQLRSTWATKAKLVALDLPGCGGSDSLDKYGPNEVLNAVAETIALLKHRYLKADAKARCVLVGHDWGGVVASRIAAETSGLVDHVVTLNSLYPAYAEEQLRGRVSRGSQLISEKQFREGAAELIPVLSQVSKSSYTYMLTLPLPLAKILPRLTRCLIKLAHDLQYKQFADQSPQALAYRLAMSYGPSLEAASEPGATGRSYGKSVIERARTWPPGDWDGRIRLYAEGLLREVWTQPFSGACKPQSAETKTLHFKCPVNIIFGLQDIALDPRIVVDGIEKYFVSNDAMADPTQEKIIRLPDCGHWSMIEEGGVRALDKVLTEILKQ</sequence>
<dbReference type="PANTHER" id="PTHR43329">
    <property type="entry name" value="EPOXIDE HYDROLASE"/>
    <property type="match status" value="1"/>
</dbReference>
<dbReference type="AlphaFoldDB" id="A0A139I8J5"/>
<dbReference type="PRINTS" id="PR00412">
    <property type="entry name" value="EPOXHYDRLASE"/>
</dbReference>
<gene>
    <name evidence="4" type="ORF">AC579_1971</name>
</gene>
<comment type="similarity">
    <text evidence="2">Belongs to the AB hydrolase superfamily. Epoxide hydrolase family.</text>
</comment>
<dbReference type="Gene3D" id="3.40.50.1820">
    <property type="entry name" value="alpha/beta hydrolase"/>
    <property type="match status" value="1"/>
</dbReference>
<protein>
    <recommendedName>
        <fullName evidence="3">AB hydrolase-1 domain-containing protein</fullName>
    </recommendedName>
</protein>
<dbReference type="EMBL" id="LFZO01000222">
    <property type="protein sequence ID" value="KXT11053.1"/>
    <property type="molecule type" value="Genomic_DNA"/>
</dbReference>
<evidence type="ECO:0000313" key="4">
    <source>
        <dbReference type="EMBL" id="KXT11053.1"/>
    </source>
</evidence>
<feature type="domain" description="AB hydrolase-1" evidence="3">
    <location>
        <begin position="89"/>
        <end position="411"/>
    </location>
</feature>
<dbReference type="OrthoDB" id="6431331at2759"/>
<dbReference type="InterPro" id="IPR000073">
    <property type="entry name" value="AB_hydrolase_1"/>
</dbReference>
<accession>A0A139I8J5</accession>
<evidence type="ECO:0000259" key="3">
    <source>
        <dbReference type="Pfam" id="PF12697"/>
    </source>
</evidence>
<dbReference type="Pfam" id="PF12697">
    <property type="entry name" value="Abhydrolase_6"/>
    <property type="match status" value="1"/>
</dbReference>
<keyword evidence="5" id="KW-1185">Reference proteome</keyword>
<dbReference type="InterPro" id="IPR000639">
    <property type="entry name" value="Epox_hydrolase-like"/>
</dbReference>
<reference evidence="4 5" key="1">
    <citation type="submission" date="2015-07" db="EMBL/GenBank/DDBJ databases">
        <title>Comparative genomics of the Sigatoka disease complex on banana suggests a link between parallel evolutionary changes in Pseudocercospora fijiensis and Pseudocercospora eumusae and increased virulence on the banana host.</title>
        <authorList>
            <person name="Chang T.-C."/>
            <person name="Salvucci A."/>
            <person name="Crous P.W."/>
            <person name="Stergiopoulos I."/>
        </authorList>
    </citation>
    <scope>NUCLEOTIDE SEQUENCE [LARGE SCALE GENOMIC DNA]</scope>
    <source>
        <strain evidence="4 5">CBS 116634</strain>
    </source>
</reference>
<evidence type="ECO:0000256" key="1">
    <source>
        <dbReference type="ARBA" id="ARBA00022801"/>
    </source>
</evidence>
<dbReference type="GO" id="GO:0016787">
    <property type="term" value="F:hydrolase activity"/>
    <property type="evidence" value="ECO:0007669"/>
    <property type="project" value="UniProtKB-KW"/>
</dbReference>
<name>A0A139I8J5_9PEZI</name>
<keyword evidence="1" id="KW-0378">Hydrolase</keyword>
<dbReference type="Proteomes" id="UP000073492">
    <property type="component" value="Unassembled WGS sequence"/>
</dbReference>
<evidence type="ECO:0000313" key="5">
    <source>
        <dbReference type="Proteomes" id="UP000073492"/>
    </source>
</evidence>
<dbReference type="InterPro" id="IPR029058">
    <property type="entry name" value="AB_hydrolase_fold"/>
</dbReference>
<proteinExistence type="inferred from homology"/>
<organism evidence="4 5">
    <name type="scientific">Pseudocercospora musae</name>
    <dbReference type="NCBI Taxonomy" id="113226"/>
    <lineage>
        <taxon>Eukaryota</taxon>
        <taxon>Fungi</taxon>
        <taxon>Dikarya</taxon>
        <taxon>Ascomycota</taxon>
        <taxon>Pezizomycotina</taxon>
        <taxon>Dothideomycetes</taxon>
        <taxon>Dothideomycetidae</taxon>
        <taxon>Mycosphaerellales</taxon>
        <taxon>Mycosphaerellaceae</taxon>
        <taxon>Pseudocercospora</taxon>
    </lineage>
</organism>
<dbReference type="SUPFAM" id="SSF53474">
    <property type="entry name" value="alpha/beta-Hydrolases"/>
    <property type="match status" value="1"/>
</dbReference>